<evidence type="ECO:0000313" key="1">
    <source>
        <dbReference type="EMBL" id="PHQ33854.1"/>
    </source>
</evidence>
<gene>
    <name evidence="1" type="ORF">CEE69_18210</name>
</gene>
<dbReference type="OrthoDB" id="289301at2"/>
<organism evidence="1 2">
    <name type="scientific">Rhodopirellula bahusiensis</name>
    <dbReference type="NCBI Taxonomy" id="2014065"/>
    <lineage>
        <taxon>Bacteria</taxon>
        <taxon>Pseudomonadati</taxon>
        <taxon>Planctomycetota</taxon>
        <taxon>Planctomycetia</taxon>
        <taxon>Pirellulales</taxon>
        <taxon>Pirellulaceae</taxon>
        <taxon>Rhodopirellula</taxon>
    </lineage>
</organism>
<reference evidence="1 2" key="1">
    <citation type="submission" date="2017-06" db="EMBL/GenBank/DDBJ databases">
        <title>Description of Rhodopirellula bahusiensis sp. nov.</title>
        <authorList>
            <person name="Kizina J."/>
            <person name="Harder J."/>
        </authorList>
    </citation>
    <scope>NUCLEOTIDE SEQUENCE [LARGE SCALE GENOMIC DNA]</scope>
    <source>
        <strain evidence="1 2">SWK21</strain>
    </source>
</reference>
<comment type="caution">
    <text evidence="1">The sequence shown here is derived from an EMBL/GenBank/DDBJ whole genome shotgun (WGS) entry which is preliminary data.</text>
</comment>
<dbReference type="EMBL" id="NIZW01000014">
    <property type="protein sequence ID" value="PHQ33854.1"/>
    <property type="molecule type" value="Genomic_DNA"/>
</dbReference>
<proteinExistence type="predicted"/>
<protein>
    <submittedName>
        <fullName evidence="1">Uncharacterized protein</fullName>
    </submittedName>
</protein>
<accession>A0A2G1W487</accession>
<evidence type="ECO:0000313" key="2">
    <source>
        <dbReference type="Proteomes" id="UP000225740"/>
    </source>
</evidence>
<name>A0A2G1W487_9BACT</name>
<dbReference type="Proteomes" id="UP000225740">
    <property type="component" value="Unassembled WGS sequence"/>
</dbReference>
<sequence length="97" mass="10876">MMSFIMLFLLAFPTLGISTTVSRSLLGNSRQTEAEEIEERVPCSAHRRVQQTRSTQGGFVLHREIKLDRTLVLQTRPILSVANGHRIANGLLAPMRC</sequence>
<dbReference type="AlphaFoldDB" id="A0A2G1W487"/>
<keyword evidence="2" id="KW-1185">Reference proteome</keyword>